<sequence>MTLKILYVGFTPFAAHPRNPSEQICSMLRGKGKDAKVYDVAYGEASDALLKDLKGYDAAIILALSPFAKEPTLERYAYNERDSVQADNKGYVKTHEVIEPKGPASRATDIDLASLCQSLIANGYGAAMGLDPGRFVANECYYRALKAKKALLIHVPLNEDYPESESADVAMLVEHYLKGE</sequence>
<dbReference type="Pfam" id="PF01470">
    <property type="entry name" value="Peptidase_C15"/>
    <property type="match status" value="1"/>
</dbReference>
<evidence type="ECO:0000256" key="4">
    <source>
        <dbReference type="ARBA" id="ARBA00022670"/>
    </source>
</evidence>
<reference evidence="9" key="1">
    <citation type="submission" date="2020-10" db="EMBL/GenBank/DDBJ databases">
        <authorList>
            <person name="Gilroy R."/>
        </authorList>
    </citation>
    <scope>NUCLEOTIDE SEQUENCE</scope>
    <source>
        <strain evidence="9">17113</strain>
    </source>
</reference>
<dbReference type="EMBL" id="JADINA010000019">
    <property type="protein sequence ID" value="MBO8426261.1"/>
    <property type="molecule type" value="Genomic_DNA"/>
</dbReference>
<evidence type="ECO:0000256" key="2">
    <source>
        <dbReference type="ARBA" id="ARBA00019191"/>
    </source>
</evidence>
<reference evidence="9" key="2">
    <citation type="journal article" date="2021" name="PeerJ">
        <title>Extensive microbial diversity within the chicken gut microbiome revealed by metagenomics and culture.</title>
        <authorList>
            <person name="Gilroy R."/>
            <person name="Ravi A."/>
            <person name="Getino M."/>
            <person name="Pursley I."/>
            <person name="Horton D.L."/>
            <person name="Alikhan N.F."/>
            <person name="Baker D."/>
            <person name="Gharbi K."/>
            <person name="Hall N."/>
            <person name="Watson M."/>
            <person name="Adriaenssens E.M."/>
            <person name="Foster-Nyarko E."/>
            <person name="Jarju S."/>
            <person name="Secka A."/>
            <person name="Antonio M."/>
            <person name="Oren A."/>
            <person name="Chaudhuri R.R."/>
            <person name="La Ragione R."/>
            <person name="Hildebrand F."/>
            <person name="Pallen M.J."/>
        </authorList>
    </citation>
    <scope>NUCLEOTIDE SEQUENCE</scope>
    <source>
        <strain evidence="9">17113</strain>
    </source>
</reference>
<name>A0A9D9GV57_9FIRM</name>
<dbReference type="PRINTS" id="PR00706">
    <property type="entry name" value="PYROGLUPTASE"/>
</dbReference>
<evidence type="ECO:0000256" key="7">
    <source>
        <dbReference type="ARBA" id="ARBA00030836"/>
    </source>
</evidence>
<accession>A0A9D9GV57</accession>
<evidence type="ECO:0000256" key="8">
    <source>
        <dbReference type="ARBA" id="ARBA00031559"/>
    </source>
</evidence>
<dbReference type="GO" id="GO:0005829">
    <property type="term" value="C:cytosol"/>
    <property type="evidence" value="ECO:0007669"/>
    <property type="project" value="InterPro"/>
</dbReference>
<dbReference type="GO" id="GO:0006508">
    <property type="term" value="P:proteolysis"/>
    <property type="evidence" value="ECO:0007669"/>
    <property type="project" value="UniProtKB-KW"/>
</dbReference>
<comment type="similarity">
    <text evidence="1">Belongs to the peptidase C15 family.</text>
</comment>
<dbReference type="PANTHER" id="PTHR23402">
    <property type="entry name" value="PROTEASE FAMILY C15 PYROGLUTAMYL-PEPTIDASE I-RELATED"/>
    <property type="match status" value="1"/>
</dbReference>
<organism evidence="9 10">
    <name type="scientific">Candidatus Alloenteromonas pullistercoris</name>
    <dbReference type="NCBI Taxonomy" id="2840785"/>
    <lineage>
        <taxon>Bacteria</taxon>
        <taxon>Bacillati</taxon>
        <taxon>Bacillota</taxon>
        <taxon>Bacillota incertae sedis</taxon>
        <taxon>Candidatus Alloenteromonas</taxon>
    </lineage>
</organism>
<proteinExistence type="inferred from homology"/>
<dbReference type="PANTHER" id="PTHR23402:SF1">
    <property type="entry name" value="PYROGLUTAMYL-PEPTIDASE I"/>
    <property type="match status" value="1"/>
</dbReference>
<dbReference type="InterPro" id="IPR036440">
    <property type="entry name" value="Peptidase_C15-like_sf"/>
</dbReference>
<dbReference type="Gene3D" id="3.40.630.20">
    <property type="entry name" value="Peptidase C15, pyroglutamyl peptidase I-like"/>
    <property type="match status" value="1"/>
</dbReference>
<dbReference type="SUPFAM" id="SSF53182">
    <property type="entry name" value="Pyrrolidone carboxyl peptidase (pyroglutamate aminopeptidase)"/>
    <property type="match status" value="1"/>
</dbReference>
<protein>
    <recommendedName>
        <fullName evidence="2">Pyrrolidone-carboxylate peptidase</fullName>
    </recommendedName>
    <alternativeName>
        <fullName evidence="7">5-oxoprolyl-peptidase</fullName>
    </alternativeName>
    <alternativeName>
        <fullName evidence="8">Pyroglutamyl-peptidase I</fullName>
    </alternativeName>
</protein>
<keyword evidence="5" id="KW-0378">Hydrolase</keyword>
<dbReference type="InterPro" id="IPR016125">
    <property type="entry name" value="Peptidase_C15-like"/>
</dbReference>
<dbReference type="InterPro" id="IPR000816">
    <property type="entry name" value="Peptidase_C15"/>
</dbReference>
<dbReference type="GO" id="GO:0016920">
    <property type="term" value="F:pyroglutamyl-peptidase activity"/>
    <property type="evidence" value="ECO:0007669"/>
    <property type="project" value="InterPro"/>
</dbReference>
<evidence type="ECO:0000256" key="1">
    <source>
        <dbReference type="ARBA" id="ARBA00006641"/>
    </source>
</evidence>
<dbReference type="AlphaFoldDB" id="A0A9D9GV57"/>
<gene>
    <name evidence="9" type="ORF">IAC61_02950</name>
</gene>
<keyword evidence="6" id="KW-0788">Thiol protease</keyword>
<evidence type="ECO:0000256" key="6">
    <source>
        <dbReference type="ARBA" id="ARBA00022807"/>
    </source>
</evidence>
<keyword evidence="4" id="KW-0645">Protease</keyword>
<evidence type="ECO:0000313" key="10">
    <source>
        <dbReference type="Proteomes" id="UP000823634"/>
    </source>
</evidence>
<evidence type="ECO:0000256" key="3">
    <source>
        <dbReference type="ARBA" id="ARBA00022490"/>
    </source>
</evidence>
<evidence type="ECO:0000256" key="5">
    <source>
        <dbReference type="ARBA" id="ARBA00022801"/>
    </source>
</evidence>
<dbReference type="Proteomes" id="UP000823634">
    <property type="component" value="Unassembled WGS sequence"/>
</dbReference>
<comment type="caution">
    <text evidence="9">The sequence shown here is derived from an EMBL/GenBank/DDBJ whole genome shotgun (WGS) entry which is preliminary data.</text>
</comment>
<keyword evidence="3" id="KW-0963">Cytoplasm</keyword>
<evidence type="ECO:0000313" key="9">
    <source>
        <dbReference type="EMBL" id="MBO8426261.1"/>
    </source>
</evidence>